<evidence type="ECO:0000256" key="1">
    <source>
        <dbReference type="SAM" id="MobiDB-lite"/>
    </source>
</evidence>
<keyword evidence="3" id="KW-1185">Reference proteome</keyword>
<name>A0AAN6NSU8_9PEZI</name>
<dbReference type="EMBL" id="MU859175">
    <property type="protein sequence ID" value="KAK3950489.1"/>
    <property type="molecule type" value="Genomic_DNA"/>
</dbReference>
<dbReference type="PANTHER" id="PTHR39475">
    <property type="entry name" value="CONIDIATION-SPECIFIC PROTEIN 6"/>
    <property type="match status" value="1"/>
</dbReference>
<evidence type="ECO:0000313" key="3">
    <source>
        <dbReference type="Proteomes" id="UP001303222"/>
    </source>
</evidence>
<evidence type="ECO:0000313" key="2">
    <source>
        <dbReference type="EMBL" id="KAK3950489.1"/>
    </source>
</evidence>
<proteinExistence type="predicted"/>
<organism evidence="2 3">
    <name type="scientific">Pseudoneurospora amorphoporcata</name>
    <dbReference type="NCBI Taxonomy" id="241081"/>
    <lineage>
        <taxon>Eukaryota</taxon>
        <taxon>Fungi</taxon>
        <taxon>Dikarya</taxon>
        <taxon>Ascomycota</taxon>
        <taxon>Pezizomycotina</taxon>
        <taxon>Sordariomycetes</taxon>
        <taxon>Sordariomycetidae</taxon>
        <taxon>Sordariales</taxon>
        <taxon>Sordariaceae</taxon>
        <taxon>Pseudoneurospora</taxon>
    </lineage>
</organism>
<accession>A0AAN6NSU8</accession>
<reference evidence="2" key="1">
    <citation type="journal article" date="2023" name="Mol. Phylogenet. Evol.">
        <title>Genome-scale phylogeny and comparative genomics of the fungal order Sordariales.</title>
        <authorList>
            <person name="Hensen N."/>
            <person name="Bonometti L."/>
            <person name="Westerberg I."/>
            <person name="Brannstrom I.O."/>
            <person name="Guillou S."/>
            <person name="Cros-Aarteil S."/>
            <person name="Calhoun S."/>
            <person name="Haridas S."/>
            <person name="Kuo A."/>
            <person name="Mondo S."/>
            <person name="Pangilinan J."/>
            <person name="Riley R."/>
            <person name="LaButti K."/>
            <person name="Andreopoulos B."/>
            <person name="Lipzen A."/>
            <person name="Chen C."/>
            <person name="Yan M."/>
            <person name="Daum C."/>
            <person name="Ng V."/>
            <person name="Clum A."/>
            <person name="Steindorff A."/>
            <person name="Ohm R.A."/>
            <person name="Martin F."/>
            <person name="Silar P."/>
            <person name="Natvig D.O."/>
            <person name="Lalanne C."/>
            <person name="Gautier V."/>
            <person name="Ament-Velasquez S.L."/>
            <person name="Kruys A."/>
            <person name="Hutchinson M.I."/>
            <person name="Powell A.J."/>
            <person name="Barry K."/>
            <person name="Miller A.N."/>
            <person name="Grigoriev I.V."/>
            <person name="Debuchy R."/>
            <person name="Gladieux P."/>
            <person name="Hiltunen Thoren M."/>
            <person name="Johannesson H."/>
        </authorList>
    </citation>
    <scope>NUCLEOTIDE SEQUENCE</scope>
    <source>
        <strain evidence="2">CBS 626.80</strain>
    </source>
</reference>
<protein>
    <submittedName>
        <fullName evidence="2">Uncharacterized protein</fullName>
    </submittedName>
</protein>
<gene>
    <name evidence="2" type="ORF">QBC32DRAFT_326064</name>
</gene>
<sequence length="126" mass="14170">MSYAGNSNVGFPSIYEDGNQRHISQAEINDLAQHSGKNVKGYRPEDQNAAVNQHYMEESQKGREEAFKKDPTLAAEFHGNKPHWGARIDKELAEEDAAELKKKDQKLKHGMTGASHFRKNESTSTK</sequence>
<dbReference type="AlphaFoldDB" id="A0AAN6NSU8"/>
<feature type="region of interest" description="Disordered" evidence="1">
    <location>
        <begin position="97"/>
        <end position="126"/>
    </location>
</feature>
<dbReference type="PANTHER" id="PTHR39475:SF1">
    <property type="entry name" value="CONIDIATION-SPECIFIC PROTEIN 6"/>
    <property type="match status" value="1"/>
</dbReference>
<dbReference type="Proteomes" id="UP001303222">
    <property type="component" value="Unassembled WGS sequence"/>
</dbReference>
<reference evidence="2" key="2">
    <citation type="submission" date="2023-06" db="EMBL/GenBank/DDBJ databases">
        <authorList>
            <consortium name="Lawrence Berkeley National Laboratory"/>
            <person name="Mondo S.J."/>
            <person name="Hensen N."/>
            <person name="Bonometti L."/>
            <person name="Westerberg I."/>
            <person name="Brannstrom I.O."/>
            <person name="Guillou S."/>
            <person name="Cros-Aarteil S."/>
            <person name="Calhoun S."/>
            <person name="Haridas S."/>
            <person name="Kuo A."/>
            <person name="Pangilinan J."/>
            <person name="Riley R."/>
            <person name="Labutti K."/>
            <person name="Andreopoulos B."/>
            <person name="Lipzen A."/>
            <person name="Chen C."/>
            <person name="Yanf M."/>
            <person name="Daum C."/>
            <person name="Ng V."/>
            <person name="Clum A."/>
            <person name="Steindorff A."/>
            <person name="Ohm R."/>
            <person name="Martin F."/>
            <person name="Silar P."/>
            <person name="Natvig D."/>
            <person name="Lalanne C."/>
            <person name="Gautier V."/>
            <person name="Ament-Velasquez S.L."/>
            <person name="Kruys A."/>
            <person name="Hutchinson M.I."/>
            <person name="Powell A.J."/>
            <person name="Barry K."/>
            <person name="Miller A.N."/>
            <person name="Grigoriev I.V."/>
            <person name="Debuchy R."/>
            <person name="Gladieux P."/>
            <person name="Thoren M.H."/>
            <person name="Johannesson H."/>
        </authorList>
    </citation>
    <scope>NUCLEOTIDE SEQUENCE</scope>
    <source>
        <strain evidence="2">CBS 626.80</strain>
    </source>
</reference>
<comment type="caution">
    <text evidence="2">The sequence shown here is derived from an EMBL/GenBank/DDBJ whole genome shotgun (WGS) entry which is preliminary data.</text>
</comment>